<organism evidence="2 3">
    <name type="scientific">Rhabdobacter roseus</name>
    <dbReference type="NCBI Taxonomy" id="1655419"/>
    <lineage>
        <taxon>Bacteria</taxon>
        <taxon>Pseudomonadati</taxon>
        <taxon>Bacteroidota</taxon>
        <taxon>Cytophagia</taxon>
        <taxon>Cytophagales</taxon>
        <taxon>Cytophagaceae</taxon>
        <taxon>Rhabdobacter</taxon>
    </lineage>
</organism>
<comment type="caution">
    <text evidence="2">The sequence shown here is derived from an EMBL/GenBank/DDBJ whole genome shotgun (WGS) entry which is preliminary data.</text>
</comment>
<keyword evidence="1" id="KW-0472">Membrane</keyword>
<accession>A0A840TU81</accession>
<proteinExistence type="predicted"/>
<dbReference type="EMBL" id="JACHGF010000009">
    <property type="protein sequence ID" value="MBB5286465.1"/>
    <property type="molecule type" value="Genomic_DNA"/>
</dbReference>
<dbReference type="RefSeq" id="WP_184177598.1">
    <property type="nucleotide sequence ID" value="NZ_JACHGF010000009.1"/>
</dbReference>
<protein>
    <submittedName>
        <fullName evidence="2">RNA polymerase subunit RPABC4/transcription elongation factor Spt4</fullName>
    </submittedName>
</protein>
<dbReference type="GO" id="GO:0003746">
    <property type="term" value="F:translation elongation factor activity"/>
    <property type="evidence" value="ECO:0007669"/>
    <property type="project" value="UniProtKB-KW"/>
</dbReference>
<dbReference type="AlphaFoldDB" id="A0A840TU81"/>
<feature type="transmembrane region" description="Helical" evidence="1">
    <location>
        <begin position="33"/>
        <end position="50"/>
    </location>
</feature>
<keyword evidence="1" id="KW-0812">Transmembrane</keyword>
<reference evidence="2 3" key="1">
    <citation type="submission" date="2020-08" db="EMBL/GenBank/DDBJ databases">
        <title>Genomic Encyclopedia of Type Strains, Phase IV (KMG-IV): sequencing the most valuable type-strain genomes for metagenomic binning, comparative biology and taxonomic classification.</title>
        <authorList>
            <person name="Goeker M."/>
        </authorList>
    </citation>
    <scope>NUCLEOTIDE SEQUENCE [LARGE SCALE GENOMIC DNA]</scope>
    <source>
        <strain evidence="2 3">DSM 105074</strain>
    </source>
</reference>
<sequence length="51" mass="5974">MKKKECPSCAMQIDDQSTTCPICSYEFPRQSRWVQWVAILLVLLMLLSLLR</sequence>
<keyword evidence="3" id="KW-1185">Reference proteome</keyword>
<evidence type="ECO:0000313" key="3">
    <source>
        <dbReference type="Proteomes" id="UP000557307"/>
    </source>
</evidence>
<keyword evidence="1" id="KW-1133">Transmembrane helix</keyword>
<name>A0A840TU81_9BACT</name>
<evidence type="ECO:0000256" key="1">
    <source>
        <dbReference type="SAM" id="Phobius"/>
    </source>
</evidence>
<keyword evidence="2" id="KW-0251">Elongation factor</keyword>
<gene>
    <name evidence="2" type="ORF">HNQ92_004625</name>
</gene>
<dbReference type="Proteomes" id="UP000557307">
    <property type="component" value="Unassembled WGS sequence"/>
</dbReference>
<keyword evidence="2" id="KW-0648">Protein biosynthesis</keyword>
<evidence type="ECO:0000313" key="2">
    <source>
        <dbReference type="EMBL" id="MBB5286465.1"/>
    </source>
</evidence>